<dbReference type="PANTHER" id="PTHR24198:SF165">
    <property type="entry name" value="ANKYRIN REPEAT-CONTAINING PROTEIN-RELATED"/>
    <property type="match status" value="1"/>
</dbReference>
<dbReference type="PROSITE" id="PS50157">
    <property type="entry name" value="ZINC_FINGER_C2H2_2"/>
    <property type="match status" value="3"/>
</dbReference>
<dbReference type="InterPro" id="IPR002110">
    <property type="entry name" value="Ankyrin_rpt"/>
</dbReference>
<evidence type="ECO:0000313" key="6">
    <source>
        <dbReference type="EMBL" id="KAF2818879.1"/>
    </source>
</evidence>
<name>A0A6A6ZDS8_9PLEO</name>
<dbReference type="PROSITE" id="PS50297">
    <property type="entry name" value="ANK_REP_REGION"/>
    <property type="match status" value="3"/>
</dbReference>
<keyword evidence="4" id="KW-0862">Zinc</keyword>
<dbReference type="Gene3D" id="1.25.40.20">
    <property type="entry name" value="Ankyrin repeat-containing domain"/>
    <property type="match status" value="3"/>
</dbReference>
<evidence type="ECO:0000259" key="5">
    <source>
        <dbReference type="PROSITE" id="PS50157"/>
    </source>
</evidence>
<keyword evidence="2 3" id="KW-0040">ANK repeat</keyword>
<organism evidence="6 7">
    <name type="scientific">Ophiobolus disseminans</name>
    <dbReference type="NCBI Taxonomy" id="1469910"/>
    <lineage>
        <taxon>Eukaryota</taxon>
        <taxon>Fungi</taxon>
        <taxon>Dikarya</taxon>
        <taxon>Ascomycota</taxon>
        <taxon>Pezizomycotina</taxon>
        <taxon>Dothideomycetes</taxon>
        <taxon>Pleosporomycetidae</taxon>
        <taxon>Pleosporales</taxon>
        <taxon>Pleosporineae</taxon>
        <taxon>Phaeosphaeriaceae</taxon>
        <taxon>Ophiobolus</taxon>
    </lineage>
</organism>
<sequence>MASHKHRCGNKDCAKSFNTEGQLNRHSKVHTKPFQCPICERGFALRLDMSRHVKARHRLGHGKYACPIAYCTFKATRKDNLAQHERNMHMQAQQLESIEAPKPPKIMALSANSNDQSDIHQSPPNHAPQEQLWSCAMFLQAATAGNLAVLEACFDSKIDIDTAADDGSSALHCAARAGQELAVHFLLEKEADISARNRKGRSPLEEALVGKSKGTIERLLGKGAKLGSLKVAGACITQSGSFDIIQECFSLDGSTLDELKNQTLYAASALGRTSLVSALLSQVNDQISGDDPAHLPVPAWRRLVDGREELLWAKQGNRNQYTPIHLASLKGHYEIVRLLVQHQFKVNMLARGLTPLHLAAKAGHVSVVEYLLGLGSIEINPKDQEGRMPRDLAAISGHLDIVELFHRQANIDTRCHDTSGLSILQLSAIHGRWNVAQAFLDHEEGPQVHGTPLHSLDQRQAAPFQIVVGLLQHPDFSNINIVDNDMNRGERRGEGLLHVAVRQNECDVIRLLLDREDINVNIDTRGSLRTPLHKAIELGHSDAAKLLLQHNKFDASLRGKWVAHPLTMARKKGLDEIVELLLARGVVDPKNEALMSANARNTALDPNMVYPEVEEPAECDLEVQPYSFLDEYMNDSPEYMVDETQALDKDTM</sequence>
<dbReference type="InterPro" id="IPR013087">
    <property type="entry name" value="Znf_C2H2_type"/>
</dbReference>
<reference evidence="6" key="1">
    <citation type="journal article" date="2020" name="Stud. Mycol.">
        <title>101 Dothideomycetes genomes: a test case for predicting lifestyles and emergence of pathogens.</title>
        <authorList>
            <person name="Haridas S."/>
            <person name="Albert R."/>
            <person name="Binder M."/>
            <person name="Bloem J."/>
            <person name="Labutti K."/>
            <person name="Salamov A."/>
            <person name="Andreopoulos B."/>
            <person name="Baker S."/>
            <person name="Barry K."/>
            <person name="Bills G."/>
            <person name="Bluhm B."/>
            <person name="Cannon C."/>
            <person name="Castanera R."/>
            <person name="Culley D."/>
            <person name="Daum C."/>
            <person name="Ezra D."/>
            <person name="Gonzalez J."/>
            <person name="Henrissat B."/>
            <person name="Kuo A."/>
            <person name="Liang C."/>
            <person name="Lipzen A."/>
            <person name="Lutzoni F."/>
            <person name="Magnuson J."/>
            <person name="Mondo S."/>
            <person name="Nolan M."/>
            <person name="Ohm R."/>
            <person name="Pangilinan J."/>
            <person name="Park H.-J."/>
            <person name="Ramirez L."/>
            <person name="Alfaro M."/>
            <person name="Sun H."/>
            <person name="Tritt A."/>
            <person name="Yoshinaga Y."/>
            <person name="Zwiers L.-H."/>
            <person name="Turgeon B."/>
            <person name="Goodwin S."/>
            <person name="Spatafora J."/>
            <person name="Crous P."/>
            <person name="Grigoriev I."/>
        </authorList>
    </citation>
    <scope>NUCLEOTIDE SEQUENCE</scope>
    <source>
        <strain evidence="6">CBS 113818</strain>
    </source>
</reference>
<feature type="repeat" description="ANK" evidence="3">
    <location>
        <begin position="351"/>
        <end position="376"/>
    </location>
</feature>
<dbReference type="InterPro" id="IPR036770">
    <property type="entry name" value="Ankyrin_rpt-contain_sf"/>
</dbReference>
<keyword evidence="4" id="KW-0479">Metal-binding</keyword>
<keyword evidence="1" id="KW-0677">Repeat</keyword>
<dbReference type="SUPFAM" id="SSF48403">
    <property type="entry name" value="Ankyrin repeat"/>
    <property type="match status" value="2"/>
</dbReference>
<evidence type="ECO:0000313" key="7">
    <source>
        <dbReference type="Proteomes" id="UP000799424"/>
    </source>
</evidence>
<protein>
    <submittedName>
        <fullName evidence="6">Ankyrin</fullName>
    </submittedName>
</protein>
<evidence type="ECO:0000256" key="4">
    <source>
        <dbReference type="PROSITE-ProRule" id="PRU00042"/>
    </source>
</evidence>
<dbReference type="GO" id="GO:0008270">
    <property type="term" value="F:zinc ion binding"/>
    <property type="evidence" value="ECO:0007669"/>
    <property type="project" value="UniProtKB-KW"/>
</dbReference>
<feature type="domain" description="C2H2-type" evidence="5">
    <location>
        <begin position="64"/>
        <end position="94"/>
    </location>
</feature>
<dbReference type="Proteomes" id="UP000799424">
    <property type="component" value="Unassembled WGS sequence"/>
</dbReference>
<dbReference type="PANTHER" id="PTHR24198">
    <property type="entry name" value="ANKYRIN REPEAT AND PROTEIN KINASE DOMAIN-CONTAINING PROTEIN"/>
    <property type="match status" value="1"/>
</dbReference>
<keyword evidence="4" id="KW-0863">Zinc-finger</keyword>
<dbReference type="Pfam" id="PF12796">
    <property type="entry name" value="Ank_2"/>
    <property type="match status" value="3"/>
</dbReference>
<dbReference type="SMART" id="SM00355">
    <property type="entry name" value="ZnF_C2H2"/>
    <property type="match status" value="3"/>
</dbReference>
<evidence type="ECO:0000256" key="1">
    <source>
        <dbReference type="ARBA" id="ARBA00022737"/>
    </source>
</evidence>
<feature type="domain" description="C2H2-type" evidence="5">
    <location>
        <begin position="34"/>
        <end position="57"/>
    </location>
</feature>
<gene>
    <name evidence="6" type="ORF">CC86DRAFT_460812</name>
</gene>
<evidence type="ECO:0000256" key="3">
    <source>
        <dbReference type="PROSITE-ProRule" id="PRU00023"/>
    </source>
</evidence>
<dbReference type="Gene3D" id="3.30.160.60">
    <property type="entry name" value="Classic Zinc Finger"/>
    <property type="match status" value="1"/>
</dbReference>
<feature type="domain" description="C2H2-type" evidence="5">
    <location>
        <begin position="6"/>
        <end position="35"/>
    </location>
</feature>
<dbReference type="GO" id="GO:0005737">
    <property type="term" value="C:cytoplasm"/>
    <property type="evidence" value="ECO:0007669"/>
    <property type="project" value="TreeGrafter"/>
</dbReference>
<dbReference type="PROSITE" id="PS50088">
    <property type="entry name" value="ANK_REPEAT"/>
    <property type="match status" value="3"/>
</dbReference>
<dbReference type="SUPFAM" id="SSF57667">
    <property type="entry name" value="beta-beta-alpha zinc fingers"/>
    <property type="match status" value="1"/>
</dbReference>
<keyword evidence="7" id="KW-1185">Reference proteome</keyword>
<dbReference type="InterPro" id="IPR036236">
    <property type="entry name" value="Znf_C2H2_sf"/>
</dbReference>
<dbReference type="EMBL" id="MU006248">
    <property type="protein sequence ID" value="KAF2818879.1"/>
    <property type="molecule type" value="Genomic_DNA"/>
</dbReference>
<dbReference type="AlphaFoldDB" id="A0A6A6ZDS8"/>
<evidence type="ECO:0000256" key="2">
    <source>
        <dbReference type="ARBA" id="ARBA00023043"/>
    </source>
</evidence>
<dbReference type="SMART" id="SM00248">
    <property type="entry name" value="ANK"/>
    <property type="match status" value="9"/>
</dbReference>
<proteinExistence type="predicted"/>
<feature type="repeat" description="ANK" evidence="3">
    <location>
        <begin position="319"/>
        <end position="351"/>
    </location>
</feature>
<dbReference type="OrthoDB" id="5596414at2759"/>
<accession>A0A6A6ZDS8</accession>
<feature type="repeat" description="ANK" evidence="3">
    <location>
        <begin position="166"/>
        <end position="198"/>
    </location>
</feature>
<dbReference type="PROSITE" id="PS00028">
    <property type="entry name" value="ZINC_FINGER_C2H2_1"/>
    <property type="match status" value="2"/>
</dbReference>